<dbReference type="InterPro" id="IPR050834">
    <property type="entry name" value="Glycosyltransf_2"/>
</dbReference>
<dbReference type="InterPro" id="IPR029044">
    <property type="entry name" value="Nucleotide-diphossugar_trans"/>
</dbReference>
<dbReference type="InterPro" id="IPR001173">
    <property type="entry name" value="Glyco_trans_2-like"/>
</dbReference>
<dbReference type="eggNOG" id="COG1216">
    <property type="taxonomic scope" value="Bacteria"/>
</dbReference>
<dbReference type="Proteomes" id="UP000027471">
    <property type="component" value="Unassembled WGS sequence"/>
</dbReference>
<comment type="caution">
    <text evidence="2">The sequence shown here is derived from an EMBL/GenBank/DDBJ whole genome shotgun (WGS) entry which is preliminary data.</text>
</comment>
<gene>
    <name evidence="2" type="ORF">DT23_16665</name>
</gene>
<feature type="domain" description="Glycosyltransferase 2-like" evidence="1">
    <location>
        <begin position="5"/>
        <end position="166"/>
    </location>
</feature>
<proteinExistence type="predicted"/>
<dbReference type="PANTHER" id="PTHR43685">
    <property type="entry name" value="GLYCOSYLTRANSFERASE"/>
    <property type="match status" value="1"/>
</dbReference>
<dbReference type="EMBL" id="AUNB01000036">
    <property type="protein sequence ID" value="KEO58233.1"/>
    <property type="molecule type" value="Genomic_DNA"/>
</dbReference>
<name>A0A074JRH2_9RHOB</name>
<dbReference type="Pfam" id="PF00535">
    <property type="entry name" value="Glycos_transf_2"/>
    <property type="match status" value="1"/>
</dbReference>
<dbReference type="SUPFAM" id="SSF53448">
    <property type="entry name" value="Nucleotide-diphospho-sugar transferases"/>
    <property type="match status" value="1"/>
</dbReference>
<organism evidence="2 3">
    <name type="scientific">Thioclava indica</name>
    <dbReference type="NCBI Taxonomy" id="1353528"/>
    <lineage>
        <taxon>Bacteria</taxon>
        <taxon>Pseudomonadati</taxon>
        <taxon>Pseudomonadota</taxon>
        <taxon>Alphaproteobacteria</taxon>
        <taxon>Rhodobacterales</taxon>
        <taxon>Paracoccaceae</taxon>
        <taxon>Thioclava</taxon>
    </lineage>
</organism>
<dbReference type="OrthoDB" id="5291101at2"/>
<dbReference type="Gene3D" id="3.90.550.10">
    <property type="entry name" value="Spore Coat Polysaccharide Biosynthesis Protein SpsA, Chain A"/>
    <property type="match status" value="1"/>
</dbReference>
<reference evidence="2 3" key="1">
    <citation type="journal article" date="2015" name="Antonie Van Leeuwenhoek">
        <title>Thioclava indica sp. nov., isolated from surface seawater of the Indian Ocean.</title>
        <authorList>
            <person name="Liu Y."/>
            <person name="Lai Q."/>
            <person name="Du J."/>
            <person name="Xu H."/>
            <person name="Jiang L."/>
            <person name="Shao Z."/>
        </authorList>
    </citation>
    <scope>NUCLEOTIDE SEQUENCE [LARGE SCALE GENOMIC DNA]</scope>
    <source>
        <strain evidence="2 3">DT23-4</strain>
    </source>
</reference>
<evidence type="ECO:0000313" key="3">
    <source>
        <dbReference type="Proteomes" id="UP000027471"/>
    </source>
</evidence>
<dbReference type="CDD" id="cd00761">
    <property type="entry name" value="Glyco_tranf_GTA_type"/>
    <property type="match status" value="1"/>
</dbReference>
<protein>
    <recommendedName>
        <fullName evidence="1">Glycosyltransferase 2-like domain-containing protein</fullName>
    </recommendedName>
</protein>
<dbReference type="AlphaFoldDB" id="A0A074JRH2"/>
<sequence>MPLFSIILPCFNAQDSILQTLASLRAQSFTDWEAICVDDGSSDATPFLIRKAAQEDPRIRLVRNTAKGPSAARNMAALSCATGAFIAFCDADDLWVPSKLKQLGETFKDRSIDGIFGRIGFFHTAPGDAKVFSTVPAGDLSIDMLLGENPVCTMSNITLRRGVFERSGGFDPTMVHNEDLEWLIRLVGQGARVVGLDSLHTWYRTSVGGLSTDLDAMQAGRERALLSAAKFGVQPSGRSHAIHHRYLARRALRTDGARTEALRHAFTGFAHSPAGFLSPFRRGAMTLLGACAAPVLPRALRLSLFS</sequence>
<evidence type="ECO:0000259" key="1">
    <source>
        <dbReference type="Pfam" id="PF00535"/>
    </source>
</evidence>
<dbReference type="RefSeq" id="WP_038131473.1">
    <property type="nucleotide sequence ID" value="NZ_AUNB01000036.1"/>
</dbReference>
<evidence type="ECO:0000313" key="2">
    <source>
        <dbReference type="EMBL" id="KEO58233.1"/>
    </source>
</evidence>
<keyword evidence="3" id="KW-1185">Reference proteome</keyword>
<accession>A0A074JRH2</accession>
<dbReference type="PANTHER" id="PTHR43685:SF2">
    <property type="entry name" value="GLYCOSYLTRANSFERASE 2-LIKE DOMAIN-CONTAINING PROTEIN"/>
    <property type="match status" value="1"/>
</dbReference>
<dbReference type="STRING" id="1353528.DT23_16665"/>